<keyword evidence="5 9" id="KW-0418">Kinase</keyword>
<keyword evidence="7" id="KW-0472">Membrane</keyword>
<protein>
    <recommendedName>
        <fullName evidence="2">histidine kinase</fullName>
        <ecNumber evidence="2">2.7.13.3</ecNumber>
    </recommendedName>
</protein>
<name>A0ABY5IYT3_9FLAO</name>
<evidence type="ECO:0000256" key="2">
    <source>
        <dbReference type="ARBA" id="ARBA00012438"/>
    </source>
</evidence>
<evidence type="ECO:0000256" key="3">
    <source>
        <dbReference type="ARBA" id="ARBA00022553"/>
    </source>
</evidence>
<dbReference type="PANTHER" id="PTHR45453">
    <property type="entry name" value="PHOSPHATE REGULON SENSOR PROTEIN PHOR"/>
    <property type="match status" value="1"/>
</dbReference>
<evidence type="ECO:0000313" key="10">
    <source>
        <dbReference type="Proteomes" id="UP001059844"/>
    </source>
</evidence>
<dbReference type="SUPFAM" id="SSF55874">
    <property type="entry name" value="ATPase domain of HSP90 chaperone/DNA topoisomerase II/histidine kinase"/>
    <property type="match status" value="1"/>
</dbReference>
<evidence type="ECO:0000256" key="5">
    <source>
        <dbReference type="ARBA" id="ARBA00022777"/>
    </source>
</evidence>
<dbReference type="Gene3D" id="3.30.565.10">
    <property type="entry name" value="Histidine kinase-like ATPase, C-terminal domain"/>
    <property type="match status" value="1"/>
</dbReference>
<evidence type="ECO:0000256" key="7">
    <source>
        <dbReference type="SAM" id="Phobius"/>
    </source>
</evidence>
<keyword evidence="7" id="KW-1133">Transmembrane helix</keyword>
<dbReference type="PRINTS" id="PR00344">
    <property type="entry name" value="BCTRLSENSOR"/>
</dbReference>
<comment type="catalytic activity">
    <reaction evidence="1">
        <text>ATP + protein L-histidine = ADP + protein N-phospho-L-histidine.</text>
        <dbReference type="EC" id="2.7.13.3"/>
    </reaction>
</comment>
<dbReference type="Gene3D" id="1.10.287.130">
    <property type="match status" value="1"/>
</dbReference>
<proteinExistence type="predicted"/>
<dbReference type="PROSITE" id="PS50109">
    <property type="entry name" value="HIS_KIN"/>
    <property type="match status" value="1"/>
</dbReference>
<dbReference type="PANTHER" id="PTHR45453:SF1">
    <property type="entry name" value="PHOSPHATE REGULON SENSOR PROTEIN PHOR"/>
    <property type="match status" value="1"/>
</dbReference>
<dbReference type="InterPro" id="IPR004358">
    <property type="entry name" value="Sig_transdc_His_kin-like_C"/>
</dbReference>
<dbReference type="InterPro" id="IPR036890">
    <property type="entry name" value="HATPase_C_sf"/>
</dbReference>
<feature type="transmembrane region" description="Helical" evidence="7">
    <location>
        <begin position="143"/>
        <end position="172"/>
    </location>
</feature>
<dbReference type="SMART" id="SM00388">
    <property type="entry name" value="HisKA"/>
    <property type="match status" value="1"/>
</dbReference>
<organism evidence="9 10">
    <name type="scientific">Flavobacterium cerinum</name>
    <dbReference type="NCBI Taxonomy" id="2502784"/>
    <lineage>
        <taxon>Bacteria</taxon>
        <taxon>Pseudomonadati</taxon>
        <taxon>Bacteroidota</taxon>
        <taxon>Flavobacteriia</taxon>
        <taxon>Flavobacteriales</taxon>
        <taxon>Flavobacteriaceae</taxon>
        <taxon>Flavobacterium</taxon>
    </lineage>
</organism>
<keyword evidence="3" id="KW-0597">Phosphoprotein</keyword>
<dbReference type="SUPFAM" id="SSF47384">
    <property type="entry name" value="Homodimeric domain of signal transducing histidine kinase"/>
    <property type="match status" value="1"/>
</dbReference>
<keyword evidence="7" id="KW-0812">Transmembrane</keyword>
<keyword evidence="4" id="KW-0808">Transferase</keyword>
<keyword evidence="6" id="KW-0902">Two-component regulatory system</keyword>
<dbReference type="Proteomes" id="UP001059844">
    <property type="component" value="Chromosome"/>
</dbReference>
<dbReference type="InterPro" id="IPR050351">
    <property type="entry name" value="BphY/WalK/GraS-like"/>
</dbReference>
<evidence type="ECO:0000259" key="8">
    <source>
        <dbReference type="PROSITE" id="PS50109"/>
    </source>
</evidence>
<evidence type="ECO:0000313" key="9">
    <source>
        <dbReference type="EMBL" id="UUC46656.1"/>
    </source>
</evidence>
<evidence type="ECO:0000256" key="1">
    <source>
        <dbReference type="ARBA" id="ARBA00000085"/>
    </source>
</evidence>
<dbReference type="Pfam" id="PF02518">
    <property type="entry name" value="HATPase_c"/>
    <property type="match status" value="1"/>
</dbReference>
<dbReference type="Pfam" id="PF00512">
    <property type="entry name" value="HisKA"/>
    <property type="match status" value="1"/>
</dbReference>
<dbReference type="InterPro" id="IPR036097">
    <property type="entry name" value="HisK_dim/P_sf"/>
</dbReference>
<dbReference type="InterPro" id="IPR005467">
    <property type="entry name" value="His_kinase_dom"/>
</dbReference>
<dbReference type="SMART" id="SM00387">
    <property type="entry name" value="HATPase_c"/>
    <property type="match status" value="1"/>
</dbReference>
<keyword evidence="10" id="KW-1185">Reference proteome</keyword>
<evidence type="ECO:0000256" key="4">
    <source>
        <dbReference type="ARBA" id="ARBA00022679"/>
    </source>
</evidence>
<sequence length="443" mass="51556">MKFKHQVAVFSILTRIVLIVVLWFVLPVLVEKVVFRHITTSLLEKREKFIRHLDKDEINEFLSNNDLDDTYASFSKLHSEFLQLSRLPDDKVTEFKTVFVTEPRIIEDEENEYRILQYSFKYEGKSYLLEIGNNLAQVKDLYFVIRFFTVAVLIGLILLTFLLEAFYIDYLLRPFYKIIDRKIRHIDDPETYNNDTIKTHSDDFKELDQALDQMMDRMLDVLQKEKQFIANVSHELLTPIAILRSRFENLLQNESIDNDGLEKIVSSLKTLDNLKKIINNLLLISKVENHKFQADETIVLQELLNELLGELDDRIKDKEITVISELKQQYIFKGNRTLMHILLFNLLVNALKYNKEGGSIIFTDGFEEGKYWLAVTDTGKGIPADMTATLFDRFTRINLQVEGQGLGLAIANSIARFHNCNITVRSVENAGSTFTVHFKLPEK</sequence>
<evidence type="ECO:0000256" key="6">
    <source>
        <dbReference type="ARBA" id="ARBA00023012"/>
    </source>
</evidence>
<dbReference type="InterPro" id="IPR003594">
    <property type="entry name" value="HATPase_dom"/>
</dbReference>
<dbReference type="EC" id="2.7.13.3" evidence="2"/>
<reference evidence="9" key="1">
    <citation type="submission" date="2022-07" db="EMBL/GenBank/DDBJ databases">
        <title>Isolation, identification, and degradation of a PFOSA degrading strain from sewage treatment plant.</title>
        <authorList>
            <person name="Zhang L."/>
            <person name="Huo Y."/>
        </authorList>
    </citation>
    <scope>NUCLEOTIDE SEQUENCE</scope>
    <source>
        <strain evidence="9">C1</strain>
    </source>
</reference>
<dbReference type="CDD" id="cd00082">
    <property type="entry name" value="HisKA"/>
    <property type="match status" value="1"/>
</dbReference>
<accession>A0ABY5IYT3</accession>
<dbReference type="EMBL" id="CP101751">
    <property type="protein sequence ID" value="UUC46656.1"/>
    <property type="molecule type" value="Genomic_DNA"/>
</dbReference>
<feature type="domain" description="Histidine kinase" evidence="8">
    <location>
        <begin position="231"/>
        <end position="442"/>
    </location>
</feature>
<dbReference type="RefSeq" id="WP_256552317.1">
    <property type="nucleotide sequence ID" value="NZ_CP101751.1"/>
</dbReference>
<dbReference type="GO" id="GO:0016301">
    <property type="term" value="F:kinase activity"/>
    <property type="evidence" value="ECO:0007669"/>
    <property type="project" value="UniProtKB-KW"/>
</dbReference>
<feature type="transmembrane region" description="Helical" evidence="7">
    <location>
        <begin position="7"/>
        <end position="26"/>
    </location>
</feature>
<dbReference type="CDD" id="cd00075">
    <property type="entry name" value="HATPase"/>
    <property type="match status" value="1"/>
</dbReference>
<dbReference type="InterPro" id="IPR003661">
    <property type="entry name" value="HisK_dim/P_dom"/>
</dbReference>
<gene>
    <name evidence="9" type="ORF">NOX80_05515</name>
</gene>